<protein>
    <recommendedName>
        <fullName evidence="1">RNase H type-1 domain-containing protein</fullName>
    </recommendedName>
</protein>
<dbReference type="PANTHER" id="PTHR47074">
    <property type="entry name" value="BNAC02G40300D PROTEIN"/>
    <property type="match status" value="1"/>
</dbReference>
<dbReference type="InterPro" id="IPR052929">
    <property type="entry name" value="RNase_H-like_EbsB-rel"/>
</dbReference>
<evidence type="ECO:0000259" key="1">
    <source>
        <dbReference type="Pfam" id="PF13456"/>
    </source>
</evidence>
<reference evidence="2" key="1">
    <citation type="journal article" date="2023" name="Plant J.">
        <title>Genome sequences and population genomics provide insights into the demographic history, inbreeding, and mutation load of two 'living fossil' tree species of Dipteronia.</title>
        <authorList>
            <person name="Feng Y."/>
            <person name="Comes H.P."/>
            <person name="Chen J."/>
            <person name="Zhu S."/>
            <person name="Lu R."/>
            <person name="Zhang X."/>
            <person name="Li P."/>
            <person name="Qiu J."/>
            <person name="Olsen K.M."/>
            <person name="Qiu Y."/>
        </authorList>
    </citation>
    <scope>NUCLEOTIDE SEQUENCE</scope>
    <source>
        <strain evidence="2">NBL</strain>
    </source>
</reference>
<dbReference type="InterPro" id="IPR044730">
    <property type="entry name" value="RNase_H-like_dom_plant"/>
</dbReference>
<dbReference type="InterPro" id="IPR002156">
    <property type="entry name" value="RNaseH_domain"/>
</dbReference>
<evidence type="ECO:0000313" key="2">
    <source>
        <dbReference type="EMBL" id="KAK3195697.1"/>
    </source>
</evidence>
<accession>A0AAD9ZYU7</accession>
<feature type="domain" description="RNase H type-1" evidence="1">
    <location>
        <begin position="39"/>
        <end position="126"/>
    </location>
</feature>
<evidence type="ECO:0000313" key="3">
    <source>
        <dbReference type="Proteomes" id="UP001281410"/>
    </source>
</evidence>
<dbReference type="PANTHER" id="PTHR47074:SF48">
    <property type="entry name" value="POLYNUCLEOTIDYL TRANSFERASE, RIBONUCLEASE H-LIKE SUPERFAMILY PROTEIN"/>
    <property type="match status" value="1"/>
</dbReference>
<dbReference type="AlphaFoldDB" id="A0AAD9ZYU7"/>
<dbReference type="CDD" id="cd06222">
    <property type="entry name" value="RNase_H_like"/>
    <property type="match status" value="1"/>
</dbReference>
<dbReference type="Proteomes" id="UP001281410">
    <property type="component" value="Unassembled WGS sequence"/>
</dbReference>
<organism evidence="2 3">
    <name type="scientific">Dipteronia sinensis</name>
    <dbReference type="NCBI Taxonomy" id="43782"/>
    <lineage>
        <taxon>Eukaryota</taxon>
        <taxon>Viridiplantae</taxon>
        <taxon>Streptophyta</taxon>
        <taxon>Embryophyta</taxon>
        <taxon>Tracheophyta</taxon>
        <taxon>Spermatophyta</taxon>
        <taxon>Magnoliopsida</taxon>
        <taxon>eudicotyledons</taxon>
        <taxon>Gunneridae</taxon>
        <taxon>Pentapetalae</taxon>
        <taxon>rosids</taxon>
        <taxon>malvids</taxon>
        <taxon>Sapindales</taxon>
        <taxon>Sapindaceae</taxon>
        <taxon>Hippocastanoideae</taxon>
        <taxon>Acereae</taxon>
        <taxon>Dipteronia</taxon>
    </lineage>
</organism>
<dbReference type="InterPro" id="IPR012337">
    <property type="entry name" value="RNaseH-like_sf"/>
</dbReference>
<dbReference type="Pfam" id="PF13456">
    <property type="entry name" value="RVT_3"/>
    <property type="match status" value="1"/>
</dbReference>
<dbReference type="EMBL" id="JANJYJ010000008">
    <property type="protein sequence ID" value="KAK3195697.1"/>
    <property type="molecule type" value="Genomic_DNA"/>
</dbReference>
<sequence length="147" mass="15902">MVIRRVWYCRNGRVHNSISLLNEDIVPRADSFLVDFRHVDNGRVGLGIIVRDAAGEVLASSAQRVLAGFSIDSAEAMAVCRGLLFTEDSGLLPVSVETDALVVVNYIKSEKAPLSDVGLIIDHTSSEDTSFTVELAINQALISQTNS</sequence>
<dbReference type="Gene3D" id="3.30.420.10">
    <property type="entry name" value="Ribonuclease H-like superfamily/Ribonuclease H"/>
    <property type="match status" value="1"/>
</dbReference>
<keyword evidence="3" id="KW-1185">Reference proteome</keyword>
<gene>
    <name evidence="2" type="ORF">Dsin_027007</name>
</gene>
<dbReference type="GO" id="GO:0003676">
    <property type="term" value="F:nucleic acid binding"/>
    <property type="evidence" value="ECO:0007669"/>
    <property type="project" value="InterPro"/>
</dbReference>
<proteinExistence type="predicted"/>
<dbReference type="SUPFAM" id="SSF53098">
    <property type="entry name" value="Ribonuclease H-like"/>
    <property type="match status" value="1"/>
</dbReference>
<dbReference type="InterPro" id="IPR036397">
    <property type="entry name" value="RNaseH_sf"/>
</dbReference>
<comment type="caution">
    <text evidence="2">The sequence shown here is derived from an EMBL/GenBank/DDBJ whole genome shotgun (WGS) entry which is preliminary data.</text>
</comment>
<name>A0AAD9ZYU7_9ROSI</name>
<dbReference type="GO" id="GO:0004523">
    <property type="term" value="F:RNA-DNA hybrid ribonuclease activity"/>
    <property type="evidence" value="ECO:0007669"/>
    <property type="project" value="InterPro"/>
</dbReference>